<protein>
    <submittedName>
        <fullName evidence="3">Uncharacterized protein</fullName>
    </submittedName>
</protein>
<feature type="transmembrane region" description="Helical" evidence="2">
    <location>
        <begin position="189"/>
        <end position="211"/>
    </location>
</feature>
<proteinExistence type="predicted"/>
<name>L2FE15_COLFN</name>
<dbReference type="EMBL" id="KB021281">
    <property type="protein sequence ID" value="ELA24291.1"/>
    <property type="molecule type" value="Genomic_DNA"/>
</dbReference>
<dbReference type="InterPro" id="IPR021840">
    <property type="entry name" value="DUF3433"/>
</dbReference>
<feature type="transmembrane region" description="Helical" evidence="2">
    <location>
        <begin position="83"/>
        <end position="106"/>
    </location>
</feature>
<feature type="transmembrane region" description="Helical" evidence="2">
    <location>
        <begin position="588"/>
        <end position="611"/>
    </location>
</feature>
<feature type="transmembrane region" description="Helical" evidence="2">
    <location>
        <begin position="118"/>
        <end position="139"/>
    </location>
</feature>
<feature type="region of interest" description="Disordered" evidence="1">
    <location>
        <begin position="1"/>
        <end position="47"/>
    </location>
</feature>
<dbReference type="PANTHER" id="PTHR37544:SF1">
    <property type="entry name" value="PHOSPHORIBOSYLAMINOIMIDAZOLE-SUCCINOCARBOXAMIDE SYNTHASE"/>
    <property type="match status" value="1"/>
</dbReference>
<feature type="transmembrane region" description="Helical" evidence="2">
    <location>
        <begin position="736"/>
        <end position="761"/>
    </location>
</feature>
<sequence>MRKASARLRESPRHHGQASAPEHDHLMNDFLPPPEPETSPQPIDSTSVIGTESMVSEELDRVDEAKSETAATAIWQPKWLRPIVLVSFATLFVVFALVLSLLLWYSQRHDGVVAARQSFVYIWRFGPTAVITIIAAFWARVELQAMRYMPWIALHSSGLTLNKTKATLDYTSMLLPKVFIQSIKQKHHLLSLVIVTSIILTAQIALAPGLFSLATVRAEYDVSIQTLDSFDTEKYANASEIPQETSAFYNVRAIRDFDMAYPFGVNDELAYQTFRSRGDTSDGSRGTVREPLKAVREEKSQPGIYRYTFDVELYFEGCDKAISVEYEWNPPPRPRKSGQWMIDNELSPERSCSSLPQKNKQFVYYAAQLGPLVKNSSSPPWPVIGKAAAVICTSAAWLSKVEVSDDGISPNVTLISNEEKTPIAANPWDLTTEHVDGPVSLDWLRDGAANTSDSSLYENDILLNSTKKVVQVMIPFLGHYIIREKGGVEAMGTRISTVNRLVVNRWICLSMAVLFAIIAAAVLSTILCYGRFRNTSTWRRDPATIFGSMLFFREHAVLLDQVTLLASEKTSVDWSQCKYSPLTVRRSFQALSGAVIIGVVAGLAVTQSISASFDGLASVDKEGYTHLLWTSIPALTMLVLHEKWVSLRNEYGVLMQPYGKFTYEDLGNPSKEGEILNGLRGNVAFISAQLANIENRLDINVSSKTGPPPIEGLPAVEATIFGEGDYRLVQDATATYVLIGILSSVVLFNLWGLLSAALRWWGFSKGRALSMDVKGLAPDGFNSFAALASLLRDSNALSHLPEGTELLSTDELHGMFPHLGFHLGWFQDETDESKHFTIGVLEDEDFKFLARKK</sequence>
<dbReference type="PANTHER" id="PTHR37544">
    <property type="entry name" value="SPRAY-RELATED"/>
    <property type="match status" value="1"/>
</dbReference>
<organism evidence="3">
    <name type="scientific">Colletotrichum fructicola (strain Nara gc5)</name>
    <name type="common">Anthracnose fungus</name>
    <name type="synonym">Colletotrichum gloeosporioides (strain Nara gc5)</name>
    <dbReference type="NCBI Taxonomy" id="1213859"/>
    <lineage>
        <taxon>Eukaryota</taxon>
        <taxon>Fungi</taxon>
        <taxon>Dikarya</taxon>
        <taxon>Ascomycota</taxon>
        <taxon>Pezizomycotina</taxon>
        <taxon>Sordariomycetes</taxon>
        <taxon>Hypocreomycetidae</taxon>
        <taxon>Glomerellales</taxon>
        <taxon>Glomerellaceae</taxon>
        <taxon>Colletotrichum</taxon>
        <taxon>Colletotrichum gloeosporioides species complex</taxon>
    </lineage>
</organism>
<feature type="transmembrane region" description="Helical" evidence="2">
    <location>
        <begin position="509"/>
        <end position="530"/>
    </location>
</feature>
<dbReference type="AlphaFoldDB" id="L2FE15"/>
<evidence type="ECO:0000313" key="3">
    <source>
        <dbReference type="EMBL" id="ELA24291.1"/>
    </source>
</evidence>
<accession>L2FE15</accession>
<feature type="transmembrane region" description="Helical" evidence="2">
    <location>
        <begin position="623"/>
        <end position="640"/>
    </location>
</feature>
<evidence type="ECO:0000256" key="2">
    <source>
        <dbReference type="SAM" id="Phobius"/>
    </source>
</evidence>
<dbReference type="Pfam" id="PF11915">
    <property type="entry name" value="DUF3433"/>
    <property type="match status" value="1"/>
</dbReference>
<keyword evidence="2" id="KW-0472">Membrane</keyword>
<reference evidence="3" key="1">
    <citation type="submission" date="2012-08" db="EMBL/GenBank/DDBJ databases">
        <title>Genome analysis of Colletotrichum orbiculare and Colletotrichum fructicola.</title>
        <authorList>
            <person name="Gan P.H.P."/>
            <person name="Ikeda K."/>
            <person name="Irieda H."/>
            <person name="Narusaka M."/>
            <person name="O'Connell R.J."/>
            <person name="Narusaka Y."/>
            <person name="Takano Y."/>
            <person name="Kubo Y."/>
            <person name="Shirasu K."/>
        </authorList>
    </citation>
    <scope>NUCLEOTIDE SEQUENCE</scope>
    <source>
        <strain evidence="3">Nara gc5</strain>
    </source>
</reference>
<dbReference type="HOGENOM" id="CLU_003000_2_0_1"/>
<evidence type="ECO:0000256" key="1">
    <source>
        <dbReference type="SAM" id="MobiDB-lite"/>
    </source>
</evidence>
<keyword evidence="2" id="KW-1133">Transmembrane helix</keyword>
<keyword evidence="2" id="KW-0812">Transmembrane</keyword>
<gene>
    <name evidence="3" type="ORF">CGGC5_14185</name>
</gene>